<comment type="subcellular location">
    <subcellularLocation>
        <location evidence="1 10">Cell membrane</location>
        <topology evidence="1 10">Multi-pass membrane protein</topology>
    </subcellularLocation>
</comment>
<protein>
    <submittedName>
        <fullName evidence="12">Na+/H+ antiporter</fullName>
    </submittedName>
</protein>
<feature type="transmembrane region" description="Helical" evidence="10">
    <location>
        <begin position="177"/>
        <end position="196"/>
    </location>
</feature>
<dbReference type="Gene3D" id="1.20.1530.20">
    <property type="match status" value="1"/>
</dbReference>
<feature type="transmembrane region" description="Helical" evidence="10">
    <location>
        <begin position="343"/>
        <end position="365"/>
    </location>
</feature>
<evidence type="ECO:0000313" key="12">
    <source>
        <dbReference type="EMBL" id="WZP17272.1"/>
    </source>
</evidence>
<keyword evidence="9 10" id="KW-0739">Sodium transport</keyword>
<reference evidence="12 13" key="1">
    <citation type="submission" date="2024-04" db="EMBL/GenBank/DDBJ databases">
        <title>Arthrobacter sp. from Plains bison fecal sample.</title>
        <authorList>
            <person name="Ruzzini A."/>
        </authorList>
    </citation>
    <scope>NUCLEOTIDE SEQUENCE [LARGE SCALE GENOMIC DNA]</scope>
    <source>
        <strain evidence="12 13">EINP1</strain>
    </source>
</reference>
<feature type="transmembrane region" description="Helical" evidence="10">
    <location>
        <begin position="298"/>
        <end position="322"/>
    </location>
</feature>
<keyword evidence="4 10" id="KW-0812">Transmembrane</keyword>
<evidence type="ECO:0000256" key="7">
    <source>
        <dbReference type="ARBA" id="ARBA00023065"/>
    </source>
</evidence>
<feature type="transmembrane region" description="Helical" evidence="10">
    <location>
        <begin position="112"/>
        <end position="135"/>
    </location>
</feature>
<accession>A0ABZ2ZYJ4</accession>
<keyword evidence="3 10" id="KW-1003">Cell membrane</keyword>
<feature type="domain" description="Cation/H+ exchanger transmembrane" evidence="11">
    <location>
        <begin position="13"/>
        <end position="403"/>
    </location>
</feature>
<dbReference type="RefSeq" id="WP_342024869.1">
    <property type="nucleotide sequence ID" value="NZ_CP151657.1"/>
</dbReference>
<feature type="transmembrane region" description="Helical" evidence="10">
    <location>
        <begin position="377"/>
        <end position="404"/>
    </location>
</feature>
<evidence type="ECO:0000256" key="8">
    <source>
        <dbReference type="ARBA" id="ARBA00023136"/>
    </source>
</evidence>
<feature type="transmembrane region" description="Helical" evidence="10">
    <location>
        <begin position="83"/>
        <end position="106"/>
    </location>
</feature>
<dbReference type="InterPro" id="IPR038770">
    <property type="entry name" value="Na+/solute_symporter_sf"/>
</dbReference>
<evidence type="ECO:0000313" key="13">
    <source>
        <dbReference type="Proteomes" id="UP001448858"/>
    </source>
</evidence>
<gene>
    <name evidence="12" type="ORF">AAE021_06875</name>
</gene>
<keyword evidence="7 10" id="KW-0406">Ion transport</keyword>
<evidence type="ECO:0000256" key="5">
    <source>
        <dbReference type="ARBA" id="ARBA00022989"/>
    </source>
</evidence>
<evidence type="ECO:0000259" key="11">
    <source>
        <dbReference type="Pfam" id="PF00999"/>
    </source>
</evidence>
<feature type="transmembrane region" description="Helical" evidence="10">
    <location>
        <begin position="260"/>
        <end position="278"/>
    </location>
</feature>
<feature type="transmembrane region" description="Helical" evidence="10">
    <location>
        <begin position="30"/>
        <end position="63"/>
    </location>
</feature>
<evidence type="ECO:0000256" key="6">
    <source>
        <dbReference type="ARBA" id="ARBA00023053"/>
    </source>
</evidence>
<comment type="function">
    <text evidence="10">Na(+)/H(+) antiporter that extrudes sodium in exchange for external protons.</text>
</comment>
<evidence type="ECO:0000256" key="4">
    <source>
        <dbReference type="ARBA" id="ARBA00022692"/>
    </source>
</evidence>
<dbReference type="InterPro" id="IPR004705">
    <property type="entry name" value="Cation/H_exchanger_CPA1_bac"/>
</dbReference>
<dbReference type="PANTHER" id="PTHR10110">
    <property type="entry name" value="SODIUM/HYDROGEN EXCHANGER"/>
    <property type="match status" value="1"/>
</dbReference>
<evidence type="ECO:0000256" key="1">
    <source>
        <dbReference type="ARBA" id="ARBA00004651"/>
    </source>
</evidence>
<keyword evidence="10" id="KW-0050">Antiport</keyword>
<evidence type="ECO:0000256" key="10">
    <source>
        <dbReference type="RuleBase" id="RU366002"/>
    </source>
</evidence>
<dbReference type="Pfam" id="PF00999">
    <property type="entry name" value="Na_H_Exchanger"/>
    <property type="match status" value="1"/>
</dbReference>
<keyword evidence="2 10" id="KW-0813">Transport</keyword>
<organism evidence="12 13">
    <name type="scientific">Arthrobacter citreus</name>
    <dbReference type="NCBI Taxonomy" id="1670"/>
    <lineage>
        <taxon>Bacteria</taxon>
        <taxon>Bacillati</taxon>
        <taxon>Actinomycetota</taxon>
        <taxon>Actinomycetes</taxon>
        <taxon>Micrococcales</taxon>
        <taxon>Micrococcaceae</taxon>
        <taxon>Arthrobacter</taxon>
    </lineage>
</organism>
<comment type="similarity">
    <text evidence="10">Belongs to the monovalent cation:proton antiporter 1 (CPA1) transporter (TC 2.A.36) family.</text>
</comment>
<name>A0ABZ2ZYJ4_9MICC</name>
<dbReference type="Proteomes" id="UP001448858">
    <property type="component" value="Chromosome"/>
</dbReference>
<keyword evidence="5 10" id="KW-1133">Transmembrane helix</keyword>
<dbReference type="EMBL" id="CP151657">
    <property type="protein sequence ID" value="WZP17272.1"/>
    <property type="molecule type" value="Genomic_DNA"/>
</dbReference>
<dbReference type="PANTHER" id="PTHR10110:SF86">
    <property type="entry name" value="SODIUM_HYDROGEN EXCHANGER 7"/>
    <property type="match status" value="1"/>
</dbReference>
<keyword evidence="8 10" id="KW-0472">Membrane</keyword>
<evidence type="ECO:0000256" key="2">
    <source>
        <dbReference type="ARBA" id="ARBA00022448"/>
    </source>
</evidence>
<comment type="caution">
    <text evidence="10">Lacks conserved residue(s) required for the propagation of feature annotation.</text>
</comment>
<proteinExistence type="inferred from homology"/>
<sequence length="540" mass="57904">MLASELVVILAAAVLLCTLAARRTKLPAPVLLLVCGIALGFIPALAQVELPPEAVLFLFLPALLFRESITTSLREIRSNQRGIVLMGTALVVVTAWAVAVAAHALGLPWGPAWVLGAAIAPTDATAVGALASVLPHRYVTLLRAESLINDGTALVIYGVAVGITAGTEQLNTLEVSGLFLLAYAGGIAAGLLTAWVSFRVRRWVQDPLLGNVVTILTPFTAFVLAEVINASGVLAVVVVGLAMSQAGPRIIRADTRQQGQAFWSLTTFLLNGALFVLVGLELPRAVSELPGRQLAQGLFLVTVVTAVIVAVRLLYLFVDAYVFRLLDRRERQLKRPVNNRTRVVSGMAGFRGAVSLAAALATPQYTASGEPFPYRDLIIFVATGVIILTLVIQAPLLPVIARWARMPLDAARRKEEQQLAETSAVRTALEALPQVAAELGTDTVVADEVRSEYERRLATLNALQGDARGNDDGARHLARAAQYRDLGLALLALKRNTVIRLRDERRIDDAVLLRVQAVLDVEELRLASRRNPGDDDGGAR</sequence>
<dbReference type="InterPro" id="IPR006153">
    <property type="entry name" value="Cation/H_exchanger_TM"/>
</dbReference>
<evidence type="ECO:0000256" key="9">
    <source>
        <dbReference type="ARBA" id="ARBA00023201"/>
    </source>
</evidence>
<dbReference type="InterPro" id="IPR018422">
    <property type="entry name" value="Cation/H_exchanger_CPA1"/>
</dbReference>
<evidence type="ECO:0000256" key="3">
    <source>
        <dbReference type="ARBA" id="ARBA00022475"/>
    </source>
</evidence>
<keyword evidence="6 10" id="KW-0915">Sodium</keyword>
<keyword evidence="13" id="KW-1185">Reference proteome</keyword>
<dbReference type="NCBIfam" id="TIGR00831">
    <property type="entry name" value="a_cpa1"/>
    <property type="match status" value="1"/>
</dbReference>